<evidence type="ECO:0000313" key="2">
    <source>
        <dbReference type="Proteomes" id="UP001164539"/>
    </source>
</evidence>
<gene>
    <name evidence="1" type="ORF">OWV82_003224</name>
</gene>
<protein>
    <submittedName>
        <fullName evidence="1">Uncharacterized protein</fullName>
    </submittedName>
</protein>
<proteinExistence type="predicted"/>
<sequence>MEIAPSASERMNGSKHISDDIKSLAASLRRELESLQTLSGRNSVCRVPERIRQSNEKAYTLQIVSTGPFHHGRTELKPMEEYKRSVSFHGDERISMLRIVHKFSIEGMEENLEEEKYSRVEHLVDFLRT</sequence>
<name>A0ACC1YNL4_MELAZ</name>
<accession>A0ACC1YNL4</accession>
<dbReference type="Proteomes" id="UP001164539">
    <property type="component" value="Chromosome 2"/>
</dbReference>
<dbReference type="EMBL" id="CM051395">
    <property type="protein sequence ID" value="KAJ4724215.1"/>
    <property type="molecule type" value="Genomic_DNA"/>
</dbReference>
<comment type="caution">
    <text evidence="1">The sequence shown here is derived from an EMBL/GenBank/DDBJ whole genome shotgun (WGS) entry which is preliminary data.</text>
</comment>
<organism evidence="1 2">
    <name type="scientific">Melia azedarach</name>
    <name type="common">Chinaberry tree</name>
    <dbReference type="NCBI Taxonomy" id="155640"/>
    <lineage>
        <taxon>Eukaryota</taxon>
        <taxon>Viridiplantae</taxon>
        <taxon>Streptophyta</taxon>
        <taxon>Embryophyta</taxon>
        <taxon>Tracheophyta</taxon>
        <taxon>Spermatophyta</taxon>
        <taxon>Magnoliopsida</taxon>
        <taxon>eudicotyledons</taxon>
        <taxon>Gunneridae</taxon>
        <taxon>Pentapetalae</taxon>
        <taxon>rosids</taxon>
        <taxon>malvids</taxon>
        <taxon>Sapindales</taxon>
        <taxon>Meliaceae</taxon>
        <taxon>Melia</taxon>
    </lineage>
</organism>
<reference evidence="1 2" key="1">
    <citation type="journal article" date="2023" name="Science">
        <title>Complex scaffold remodeling in plant triterpene biosynthesis.</title>
        <authorList>
            <person name="De La Pena R."/>
            <person name="Hodgson H."/>
            <person name="Liu J.C."/>
            <person name="Stephenson M.J."/>
            <person name="Martin A.C."/>
            <person name="Owen C."/>
            <person name="Harkess A."/>
            <person name="Leebens-Mack J."/>
            <person name="Jimenez L.E."/>
            <person name="Osbourn A."/>
            <person name="Sattely E.S."/>
        </authorList>
    </citation>
    <scope>NUCLEOTIDE SEQUENCE [LARGE SCALE GENOMIC DNA]</scope>
    <source>
        <strain evidence="2">cv. JPN11</strain>
        <tissue evidence="1">Leaf</tissue>
    </source>
</reference>
<keyword evidence="2" id="KW-1185">Reference proteome</keyword>
<evidence type="ECO:0000313" key="1">
    <source>
        <dbReference type="EMBL" id="KAJ4724215.1"/>
    </source>
</evidence>